<evidence type="ECO:0000256" key="1">
    <source>
        <dbReference type="ARBA" id="ARBA00005614"/>
    </source>
</evidence>
<comment type="caution">
    <text evidence="7">The sequence shown here is derived from an EMBL/GenBank/DDBJ whole genome shotgun (WGS) entry which is preliminary data.</text>
</comment>
<protein>
    <recommendedName>
        <fullName evidence="2 4">acylphosphatase</fullName>
        <ecNumber evidence="2 4">3.6.1.7</ecNumber>
    </recommendedName>
</protein>
<evidence type="ECO:0000256" key="2">
    <source>
        <dbReference type="ARBA" id="ARBA00012150"/>
    </source>
</evidence>
<dbReference type="PANTHER" id="PTHR47268">
    <property type="entry name" value="ACYLPHOSPHATASE"/>
    <property type="match status" value="1"/>
</dbReference>
<dbReference type="Gene3D" id="3.30.70.100">
    <property type="match status" value="1"/>
</dbReference>
<keyword evidence="8" id="KW-1185">Reference proteome</keyword>
<proteinExistence type="inferred from homology"/>
<dbReference type="PROSITE" id="PS00151">
    <property type="entry name" value="ACYLPHOSPHATASE_2"/>
    <property type="match status" value="1"/>
</dbReference>
<accession>A0A1E3H081</accession>
<dbReference type="EC" id="3.6.1.7" evidence="2 4"/>
<feature type="active site" evidence="4">
    <location>
        <position position="36"/>
    </location>
</feature>
<feature type="domain" description="Acylphosphatase-like" evidence="6">
    <location>
        <begin position="3"/>
        <end position="89"/>
    </location>
</feature>
<organism evidence="7 8">
    <name type="scientific">Methylobrevis pamukkalensis</name>
    <dbReference type="NCBI Taxonomy" id="1439726"/>
    <lineage>
        <taxon>Bacteria</taxon>
        <taxon>Pseudomonadati</taxon>
        <taxon>Pseudomonadota</taxon>
        <taxon>Alphaproteobacteria</taxon>
        <taxon>Hyphomicrobiales</taxon>
        <taxon>Pleomorphomonadaceae</taxon>
        <taxon>Methylobrevis</taxon>
    </lineage>
</organism>
<dbReference type="Proteomes" id="UP000094622">
    <property type="component" value="Unassembled WGS sequence"/>
</dbReference>
<reference evidence="7 8" key="1">
    <citation type="submission" date="2016-07" db="EMBL/GenBank/DDBJ databases">
        <title>Draft Genome Sequence of Methylobrevis pamukkalensis PK2.</title>
        <authorList>
            <person name="Vasilenko O.V."/>
            <person name="Doronina N.V."/>
            <person name="Shmareva M.N."/>
            <person name="Tarlachkov S.V."/>
            <person name="Mustakhimov I."/>
            <person name="Trotsenko Y.A."/>
        </authorList>
    </citation>
    <scope>NUCLEOTIDE SEQUENCE [LARGE SCALE GENOMIC DNA]</scope>
    <source>
        <strain evidence="7 8">PK2</strain>
    </source>
</reference>
<gene>
    <name evidence="7" type="primary">acyP</name>
    <name evidence="7" type="ORF">A6302_02971</name>
</gene>
<dbReference type="GO" id="GO:0003998">
    <property type="term" value="F:acylphosphatase activity"/>
    <property type="evidence" value="ECO:0007669"/>
    <property type="project" value="UniProtKB-EC"/>
</dbReference>
<sequence length="91" mass="9926">MKALHVTIRGHVQGVGYREWCGQRARQLGLSGWVRNRAGGDVEALFCGAEADVFVMIEDCRRGPIHARVAAVETDPEAEPVNGPFAIRPTV</sequence>
<dbReference type="PROSITE" id="PS51160">
    <property type="entry name" value="ACYLPHOSPHATASE_3"/>
    <property type="match status" value="1"/>
</dbReference>
<comment type="similarity">
    <text evidence="1 5">Belongs to the acylphosphatase family.</text>
</comment>
<dbReference type="AlphaFoldDB" id="A0A1E3H081"/>
<evidence type="ECO:0000256" key="3">
    <source>
        <dbReference type="ARBA" id="ARBA00047645"/>
    </source>
</evidence>
<dbReference type="PANTHER" id="PTHR47268:SF4">
    <property type="entry name" value="ACYLPHOSPHATASE"/>
    <property type="match status" value="1"/>
</dbReference>
<evidence type="ECO:0000256" key="4">
    <source>
        <dbReference type="PROSITE-ProRule" id="PRU00520"/>
    </source>
</evidence>
<evidence type="ECO:0000313" key="8">
    <source>
        <dbReference type="Proteomes" id="UP000094622"/>
    </source>
</evidence>
<evidence type="ECO:0000259" key="6">
    <source>
        <dbReference type="PROSITE" id="PS51160"/>
    </source>
</evidence>
<comment type="catalytic activity">
    <reaction evidence="3 4">
        <text>an acyl phosphate + H2O = a carboxylate + phosphate + H(+)</text>
        <dbReference type="Rhea" id="RHEA:14965"/>
        <dbReference type="ChEBI" id="CHEBI:15377"/>
        <dbReference type="ChEBI" id="CHEBI:15378"/>
        <dbReference type="ChEBI" id="CHEBI:29067"/>
        <dbReference type="ChEBI" id="CHEBI:43474"/>
        <dbReference type="ChEBI" id="CHEBI:59918"/>
        <dbReference type="EC" id="3.6.1.7"/>
    </reaction>
</comment>
<keyword evidence="4 7" id="KW-0378">Hydrolase</keyword>
<dbReference type="Pfam" id="PF00708">
    <property type="entry name" value="Acylphosphatase"/>
    <property type="match status" value="1"/>
</dbReference>
<dbReference type="InterPro" id="IPR020456">
    <property type="entry name" value="Acylphosphatase"/>
</dbReference>
<dbReference type="InterPro" id="IPR036046">
    <property type="entry name" value="Acylphosphatase-like_dom_sf"/>
</dbReference>
<dbReference type="InterPro" id="IPR017968">
    <property type="entry name" value="Acylphosphatase_CS"/>
</dbReference>
<evidence type="ECO:0000313" key="7">
    <source>
        <dbReference type="EMBL" id="ODN69723.1"/>
    </source>
</evidence>
<dbReference type="EMBL" id="MCRJ01000077">
    <property type="protein sequence ID" value="ODN69723.1"/>
    <property type="molecule type" value="Genomic_DNA"/>
</dbReference>
<name>A0A1E3H081_9HYPH</name>
<feature type="active site" evidence="4">
    <location>
        <position position="18"/>
    </location>
</feature>
<dbReference type="OrthoDB" id="9808093at2"/>
<dbReference type="SUPFAM" id="SSF54975">
    <property type="entry name" value="Acylphosphatase/BLUF domain-like"/>
    <property type="match status" value="1"/>
</dbReference>
<dbReference type="InterPro" id="IPR001792">
    <property type="entry name" value="Acylphosphatase-like_dom"/>
</dbReference>
<evidence type="ECO:0000256" key="5">
    <source>
        <dbReference type="RuleBase" id="RU004168"/>
    </source>
</evidence>